<reference evidence="2 3" key="1">
    <citation type="journal article" date="2019" name="Genome Biol. Evol.">
        <title>Insights into the evolution of the New World diploid cottons (Gossypium, subgenus Houzingenia) based on genome sequencing.</title>
        <authorList>
            <person name="Grover C.E."/>
            <person name="Arick M.A. 2nd"/>
            <person name="Thrash A."/>
            <person name="Conover J.L."/>
            <person name="Sanders W.S."/>
            <person name="Peterson D.G."/>
            <person name="Frelichowski J.E."/>
            <person name="Scheffler J.A."/>
            <person name="Scheffler B.E."/>
            <person name="Wendel J.F."/>
        </authorList>
    </citation>
    <scope>NUCLEOTIDE SEQUENCE [LARGE SCALE GENOMIC DNA]</scope>
    <source>
        <strain evidence="2">157</strain>
        <tissue evidence="2">Leaf</tissue>
    </source>
</reference>
<evidence type="ECO:0008006" key="4">
    <source>
        <dbReference type="Google" id="ProtNLM"/>
    </source>
</evidence>
<feature type="region of interest" description="Disordered" evidence="1">
    <location>
        <begin position="1"/>
        <end position="28"/>
    </location>
</feature>
<name>A0A7J8NAU8_9ROSI</name>
<comment type="caution">
    <text evidence="2">The sequence shown here is derived from an EMBL/GenBank/DDBJ whole genome shotgun (WGS) entry which is preliminary data.</text>
</comment>
<feature type="region of interest" description="Disordered" evidence="1">
    <location>
        <begin position="109"/>
        <end position="132"/>
    </location>
</feature>
<proteinExistence type="predicted"/>
<sequence>MERLTERGTKVMDMDSESEDEPNESNHDDTIDYFLVKLGGREDHEFVINGRPQFDRGRFLTLRKWVPIFWAPEASLKTVVVWIKLLELLIEYYDPNILSKIGEVTKLEKDGSRGTLSKDDTNKDHGFGPDLP</sequence>
<organism evidence="2 3">
    <name type="scientific">Gossypium lobatum</name>
    <dbReference type="NCBI Taxonomy" id="34289"/>
    <lineage>
        <taxon>Eukaryota</taxon>
        <taxon>Viridiplantae</taxon>
        <taxon>Streptophyta</taxon>
        <taxon>Embryophyta</taxon>
        <taxon>Tracheophyta</taxon>
        <taxon>Spermatophyta</taxon>
        <taxon>Magnoliopsida</taxon>
        <taxon>eudicotyledons</taxon>
        <taxon>Gunneridae</taxon>
        <taxon>Pentapetalae</taxon>
        <taxon>rosids</taxon>
        <taxon>malvids</taxon>
        <taxon>Malvales</taxon>
        <taxon>Malvaceae</taxon>
        <taxon>Malvoideae</taxon>
        <taxon>Gossypium</taxon>
    </lineage>
</organism>
<dbReference type="EMBL" id="JABEZX010000013">
    <property type="protein sequence ID" value="MBA0573980.1"/>
    <property type="molecule type" value="Genomic_DNA"/>
</dbReference>
<gene>
    <name evidence="2" type="ORF">Golob_001223</name>
</gene>
<dbReference type="AlphaFoldDB" id="A0A7J8NAU8"/>
<feature type="compositionally biased region" description="Basic and acidic residues" evidence="1">
    <location>
        <begin position="1"/>
        <end position="13"/>
    </location>
</feature>
<evidence type="ECO:0000313" key="3">
    <source>
        <dbReference type="Proteomes" id="UP000593572"/>
    </source>
</evidence>
<feature type="compositionally biased region" description="Acidic residues" evidence="1">
    <location>
        <begin position="14"/>
        <end position="23"/>
    </location>
</feature>
<accession>A0A7J8NAU8</accession>
<evidence type="ECO:0000256" key="1">
    <source>
        <dbReference type="SAM" id="MobiDB-lite"/>
    </source>
</evidence>
<protein>
    <recommendedName>
        <fullName evidence="4">DUF4283 domain-containing protein</fullName>
    </recommendedName>
</protein>
<dbReference type="Proteomes" id="UP000593572">
    <property type="component" value="Unassembled WGS sequence"/>
</dbReference>
<keyword evidence="3" id="KW-1185">Reference proteome</keyword>
<evidence type="ECO:0000313" key="2">
    <source>
        <dbReference type="EMBL" id="MBA0573980.1"/>
    </source>
</evidence>